<keyword evidence="4 7" id="KW-0472">Membrane</keyword>
<keyword evidence="5 7" id="KW-0975">Bacterial flagellum</keyword>
<dbReference type="RefSeq" id="WP_158336880.1">
    <property type="nucleotide sequence ID" value="NZ_CP034858.1"/>
</dbReference>
<dbReference type="InterPro" id="IPR052205">
    <property type="entry name" value="FliO/MopB"/>
</dbReference>
<keyword evidence="8" id="KW-0969">Cilium</keyword>
<dbReference type="GO" id="GO:0009425">
    <property type="term" value="C:bacterial-type flagellum basal body"/>
    <property type="evidence" value="ECO:0007669"/>
    <property type="project" value="UniProtKB-SubCell"/>
</dbReference>
<name>A0A4D6YG86_BUCRP</name>
<reference evidence="8 9" key="2">
    <citation type="submission" date="2019-05" db="EMBL/GenBank/DDBJ databases">
        <title>Genome evolution of the obligate endosymbiont Buchnera aphidicola.</title>
        <authorList>
            <person name="Moran N.A."/>
        </authorList>
    </citation>
    <scope>NUCLEOTIDE SEQUENCE [LARGE SCALE GENOMIC DNA]</scope>
    <source>
        <strain evidence="8 9">Rpa</strain>
    </source>
</reference>
<sequence>MKNNVYSQIAPNIFEIIFNTTNIFHIMSSLFEILLLILILSWILKKISLLKINKRNAYIKTIDRISLGPNESIVIIKIEEIKLVLGITKNHITHLYTLSSNLKDDLVDKKKEIILPTKHFDDSLKIFAKIFWKKNNVLSNYSIRFLIFILSISLC</sequence>
<reference evidence="8 9" key="1">
    <citation type="submission" date="2018-12" db="EMBL/GenBank/DDBJ databases">
        <authorList>
            <person name="Chong R.A."/>
        </authorList>
    </citation>
    <scope>NUCLEOTIDE SEQUENCE [LARGE SCALE GENOMIC DNA]</scope>
    <source>
        <strain evidence="8 9">Rpa</strain>
    </source>
</reference>
<organism evidence="8 9">
    <name type="scientific">Buchnera aphidicola subsp. Rhopalosiphum padi</name>
    <dbReference type="NCBI Taxonomy" id="98793"/>
    <lineage>
        <taxon>Bacteria</taxon>
        <taxon>Pseudomonadati</taxon>
        <taxon>Pseudomonadota</taxon>
        <taxon>Gammaproteobacteria</taxon>
        <taxon>Enterobacterales</taxon>
        <taxon>Erwiniaceae</taxon>
        <taxon>Buchnera</taxon>
    </lineage>
</organism>
<evidence type="ECO:0000256" key="2">
    <source>
        <dbReference type="ARBA" id="ARBA00022692"/>
    </source>
</evidence>
<dbReference type="GO" id="GO:0005886">
    <property type="term" value="C:plasma membrane"/>
    <property type="evidence" value="ECO:0007669"/>
    <property type="project" value="UniProtKB-SubCell"/>
</dbReference>
<evidence type="ECO:0000256" key="6">
    <source>
        <dbReference type="ARBA" id="ARBA00037937"/>
    </source>
</evidence>
<keyword evidence="1 7" id="KW-1003">Cell membrane</keyword>
<dbReference type="GO" id="GO:0044781">
    <property type="term" value="P:bacterial-type flagellum organization"/>
    <property type="evidence" value="ECO:0007669"/>
    <property type="project" value="UniProtKB-UniRule"/>
</dbReference>
<dbReference type="EMBL" id="CP034858">
    <property type="protein sequence ID" value="QCI24738.1"/>
    <property type="molecule type" value="Genomic_DNA"/>
</dbReference>
<keyword evidence="2 7" id="KW-0812">Transmembrane</keyword>
<dbReference type="Proteomes" id="UP000298688">
    <property type="component" value="Chromosome"/>
</dbReference>
<evidence type="ECO:0000256" key="1">
    <source>
        <dbReference type="ARBA" id="ARBA00022475"/>
    </source>
</evidence>
<keyword evidence="3 7" id="KW-1133">Transmembrane helix</keyword>
<feature type="transmembrane region" description="Helical" evidence="7">
    <location>
        <begin position="23"/>
        <end position="44"/>
    </location>
</feature>
<dbReference type="PANTHER" id="PTHR38766:SF1">
    <property type="entry name" value="FLAGELLAR PROTEIN FLIO"/>
    <property type="match status" value="1"/>
</dbReference>
<comment type="similarity">
    <text evidence="6 7">Belongs to the FliO/MopB family.</text>
</comment>
<evidence type="ECO:0000256" key="4">
    <source>
        <dbReference type="ARBA" id="ARBA00023136"/>
    </source>
</evidence>
<protein>
    <recommendedName>
        <fullName evidence="7">Flagellar protein</fullName>
    </recommendedName>
</protein>
<evidence type="ECO:0000313" key="8">
    <source>
        <dbReference type="EMBL" id="QCI24738.1"/>
    </source>
</evidence>
<dbReference type="Pfam" id="PF04347">
    <property type="entry name" value="FliO"/>
    <property type="match status" value="1"/>
</dbReference>
<dbReference type="AlphaFoldDB" id="A0A4D6YG86"/>
<dbReference type="PANTHER" id="PTHR38766">
    <property type="entry name" value="FLAGELLAR PROTEIN FLIO"/>
    <property type="match status" value="1"/>
</dbReference>
<accession>A0A4D6YG86</accession>
<proteinExistence type="inferred from homology"/>
<keyword evidence="8" id="KW-0282">Flagellum</keyword>
<comment type="subcellular location">
    <subcellularLocation>
        <location evidence="7">Cell membrane</location>
    </subcellularLocation>
    <subcellularLocation>
        <location evidence="7">Bacterial flagellum basal body</location>
    </subcellularLocation>
</comment>
<evidence type="ECO:0000256" key="3">
    <source>
        <dbReference type="ARBA" id="ARBA00022989"/>
    </source>
</evidence>
<evidence type="ECO:0000313" key="9">
    <source>
        <dbReference type="Proteomes" id="UP000298688"/>
    </source>
</evidence>
<dbReference type="NCBIfam" id="TIGR03500">
    <property type="entry name" value="FliO_TIGR"/>
    <property type="match status" value="1"/>
</dbReference>
<keyword evidence="8" id="KW-0966">Cell projection</keyword>
<evidence type="ECO:0000256" key="5">
    <source>
        <dbReference type="ARBA" id="ARBA00023143"/>
    </source>
</evidence>
<evidence type="ECO:0000256" key="7">
    <source>
        <dbReference type="RuleBase" id="RU362064"/>
    </source>
</evidence>
<dbReference type="InterPro" id="IPR022781">
    <property type="entry name" value="Flagellar_biosynth_FliO"/>
</dbReference>
<gene>
    <name evidence="8" type="primary">fliO</name>
    <name evidence="8" type="ORF">D9V76_00420</name>
</gene>